<dbReference type="STRING" id="1528099.AL705_00850"/>
<dbReference type="AlphaFoldDB" id="A0A0M4LYD2"/>
<dbReference type="InterPro" id="IPR029016">
    <property type="entry name" value="GAF-like_dom_sf"/>
</dbReference>
<dbReference type="Pfam" id="PF01614">
    <property type="entry name" value="IclR_C"/>
    <property type="match status" value="1"/>
</dbReference>
<dbReference type="PROSITE" id="PS51077">
    <property type="entry name" value="HTH_ICLR"/>
    <property type="match status" value="1"/>
</dbReference>
<dbReference type="GO" id="GO:0003700">
    <property type="term" value="F:DNA-binding transcription factor activity"/>
    <property type="evidence" value="ECO:0007669"/>
    <property type="project" value="TreeGrafter"/>
</dbReference>
<dbReference type="PANTHER" id="PTHR30136">
    <property type="entry name" value="HELIX-TURN-HELIX TRANSCRIPTIONAL REGULATOR, ICLR FAMILY"/>
    <property type="match status" value="1"/>
</dbReference>
<dbReference type="PATRIC" id="fig|1528099.3.peg.173"/>
<sequence length="256" mass="27848">MVDESVFRFSGDDSKRGHVQSVDRSLQLLDALADLGGMASLSDLVTHTALPVATIHRLIGTMRDAGYVRQEANRHYALGVRLVRLGESAGRLVGDWVKPTLQRLVDYTGETANMAMLDGNQAVYMAGVPSPHMMRMFTEVGRRVGVHSTAVGKALVACLDDVTIMRMLETQGMRPDTEHTITDPDAFLEHIRIVREAGYATDEQEKEAGVRCVAVARVVGSTPIALSVSGPEARFTVEKRNSAVAILQEAANKMLC</sequence>
<gene>
    <name evidence="10" type="primary">iclR</name>
    <name evidence="9" type="ORF">AL705_00850</name>
    <name evidence="10" type="ORF">LC603019_00177</name>
</gene>
<protein>
    <recommendedName>
        <fullName evidence="6">Glycerol operon regulatory protein</fullName>
    </recommendedName>
</protein>
<evidence type="ECO:0000313" key="11">
    <source>
        <dbReference type="Proteomes" id="UP000068137"/>
    </source>
</evidence>
<dbReference type="EMBL" id="LR584267">
    <property type="protein sequence ID" value="VHN99731.1"/>
    <property type="molecule type" value="Genomic_DNA"/>
</dbReference>
<dbReference type="SUPFAM" id="SSF55781">
    <property type="entry name" value="GAF domain-like"/>
    <property type="match status" value="1"/>
</dbReference>
<dbReference type="EMBL" id="CP012390">
    <property type="protein sequence ID" value="ALE18507.1"/>
    <property type="molecule type" value="Genomic_DNA"/>
</dbReference>
<dbReference type="GO" id="GO:0003677">
    <property type="term" value="F:DNA binding"/>
    <property type="evidence" value="ECO:0007669"/>
    <property type="project" value="UniProtKB-KW"/>
</dbReference>
<keyword evidence="12" id="KW-1185">Reference proteome</keyword>
<dbReference type="Gene3D" id="1.10.10.10">
    <property type="entry name" value="Winged helix-like DNA-binding domain superfamily/Winged helix DNA-binding domain"/>
    <property type="match status" value="1"/>
</dbReference>
<reference evidence="9 11" key="1">
    <citation type="journal article" date="2015" name="Genome Announc.">
        <title>Complete Genome Sequences for Two Strains of a Novel Fastidious, Partially Acid-Fast, Gram-Positive Corynebacterineae Bacterium, Derived from Human Clinical Samples.</title>
        <authorList>
            <person name="Nicholson A.C."/>
            <person name="Bell M."/>
            <person name="Humrighouse B.W."/>
            <person name="McQuiston J.R."/>
        </authorList>
    </citation>
    <scope>NUCLEOTIDE SEQUENCE [LARGE SCALE GENOMIC DNA]</scope>
    <source>
        <strain evidence="9 11">X1698</strain>
    </source>
</reference>
<comment type="function">
    <text evidence="5">May be an activator protein for the gylABX operon.</text>
</comment>
<dbReference type="GO" id="GO:0045892">
    <property type="term" value="P:negative regulation of DNA-templated transcription"/>
    <property type="evidence" value="ECO:0007669"/>
    <property type="project" value="TreeGrafter"/>
</dbReference>
<dbReference type="InterPro" id="IPR005471">
    <property type="entry name" value="Tscrpt_reg_IclR_N"/>
</dbReference>
<dbReference type="InterPro" id="IPR050707">
    <property type="entry name" value="HTH_MetabolicPath_Reg"/>
</dbReference>
<evidence type="ECO:0000256" key="3">
    <source>
        <dbReference type="ARBA" id="ARBA00023125"/>
    </source>
</evidence>
<dbReference type="SUPFAM" id="SSF46785">
    <property type="entry name" value="Winged helix' DNA-binding domain"/>
    <property type="match status" value="1"/>
</dbReference>
<evidence type="ECO:0000256" key="6">
    <source>
        <dbReference type="ARBA" id="ARBA00070406"/>
    </source>
</evidence>
<accession>A0A0M4LYD2</accession>
<dbReference type="PROSITE" id="PS51078">
    <property type="entry name" value="ICLR_ED"/>
    <property type="match status" value="1"/>
</dbReference>
<dbReference type="PANTHER" id="PTHR30136:SF24">
    <property type="entry name" value="HTH-TYPE TRANSCRIPTIONAL REPRESSOR ALLR"/>
    <property type="match status" value="1"/>
</dbReference>
<dbReference type="Proteomes" id="UP000068137">
    <property type="component" value="Chromosome"/>
</dbReference>
<dbReference type="GeneID" id="84894183"/>
<dbReference type="InterPro" id="IPR036390">
    <property type="entry name" value="WH_DNA-bd_sf"/>
</dbReference>
<evidence type="ECO:0000259" key="8">
    <source>
        <dbReference type="PROSITE" id="PS51078"/>
    </source>
</evidence>
<dbReference type="FunFam" id="1.10.10.10:FF:000056">
    <property type="entry name" value="IclR family transcriptional regulator"/>
    <property type="match status" value="1"/>
</dbReference>
<dbReference type="RefSeq" id="WP_053961401.1">
    <property type="nucleotide sequence ID" value="NZ_CAJPTR010000035.1"/>
</dbReference>
<organism evidence="9 11">
    <name type="scientific">Lawsonella clevelandensis</name>
    <dbReference type="NCBI Taxonomy" id="1528099"/>
    <lineage>
        <taxon>Bacteria</taxon>
        <taxon>Bacillati</taxon>
        <taxon>Actinomycetota</taxon>
        <taxon>Actinomycetes</taxon>
        <taxon>Mycobacteriales</taxon>
        <taxon>Lawsonellaceae</taxon>
        <taxon>Lawsonella</taxon>
    </lineage>
</organism>
<feature type="domain" description="HTH iclR-type" evidence="7">
    <location>
        <begin position="19"/>
        <end position="80"/>
    </location>
</feature>
<keyword evidence="1" id="KW-0319">Glycerol metabolism</keyword>
<proteinExistence type="predicted"/>
<evidence type="ECO:0000259" key="7">
    <source>
        <dbReference type="PROSITE" id="PS51077"/>
    </source>
</evidence>
<evidence type="ECO:0000313" key="10">
    <source>
        <dbReference type="EMBL" id="VHN99731.1"/>
    </source>
</evidence>
<evidence type="ECO:0000256" key="2">
    <source>
        <dbReference type="ARBA" id="ARBA00023015"/>
    </source>
</evidence>
<dbReference type="Pfam" id="PF09339">
    <property type="entry name" value="HTH_IclR"/>
    <property type="match status" value="1"/>
</dbReference>
<evidence type="ECO:0000256" key="1">
    <source>
        <dbReference type="ARBA" id="ARBA00022798"/>
    </source>
</evidence>
<keyword evidence="3" id="KW-0238">DNA-binding</keyword>
<dbReference type="KEGG" id="cbq:AL705_00850"/>
<dbReference type="InterPro" id="IPR036388">
    <property type="entry name" value="WH-like_DNA-bd_sf"/>
</dbReference>
<dbReference type="SMART" id="SM00346">
    <property type="entry name" value="HTH_ICLR"/>
    <property type="match status" value="1"/>
</dbReference>
<dbReference type="InterPro" id="IPR014757">
    <property type="entry name" value="Tscrpt_reg_IclR_C"/>
</dbReference>
<evidence type="ECO:0000313" key="9">
    <source>
        <dbReference type="EMBL" id="ALE18507.1"/>
    </source>
</evidence>
<evidence type="ECO:0000256" key="5">
    <source>
        <dbReference type="ARBA" id="ARBA00058938"/>
    </source>
</evidence>
<evidence type="ECO:0000313" key="12">
    <source>
        <dbReference type="Proteomes" id="UP000324288"/>
    </source>
</evidence>
<keyword evidence="2" id="KW-0805">Transcription regulation</keyword>
<dbReference type="Gene3D" id="3.30.450.40">
    <property type="match status" value="1"/>
</dbReference>
<reference evidence="10 12" key="3">
    <citation type="submission" date="2019-04" db="EMBL/GenBank/DDBJ databases">
        <authorList>
            <person name="Seth-Smith MB H."/>
            <person name="Seth-Smith H."/>
        </authorList>
    </citation>
    <scope>NUCLEOTIDE SEQUENCE [LARGE SCALE GENOMIC DNA]</scope>
    <source>
        <strain evidence="10">USB-603019</strain>
    </source>
</reference>
<keyword evidence="4" id="KW-0804">Transcription</keyword>
<dbReference type="GO" id="GO:0006071">
    <property type="term" value="P:glycerol metabolic process"/>
    <property type="evidence" value="ECO:0007669"/>
    <property type="project" value="UniProtKB-KW"/>
</dbReference>
<reference evidence="9" key="2">
    <citation type="journal article" date="2016" name="Int. J. Syst. Evol. Microbiol.">
        <title>Lawsonella clevelandensis gen. nov., sp. nov., a new member of the suborder Corynebacterineae isolated from human abscesses.</title>
        <authorList>
            <person name="Bell M.E."/>
            <person name="Bernard K.A."/>
            <person name="Harrington S.M."/>
            <person name="Patel N.B."/>
            <person name="Tucker T.A."/>
            <person name="Metcalfe M.G."/>
            <person name="McQuiston J.R."/>
        </authorList>
    </citation>
    <scope>NUCLEOTIDE SEQUENCE</scope>
    <source>
        <strain evidence="9">X1698</strain>
    </source>
</reference>
<dbReference type="Proteomes" id="UP000324288">
    <property type="component" value="Chromosome"/>
</dbReference>
<name>A0A0M4LYD2_9ACTN</name>
<feature type="domain" description="IclR-ED" evidence="8">
    <location>
        <begin position="81"/>
        <end position="256"/>
    </location>
</feature>
<evidence type="ECO:0000256" key="4">
    <source>
        <dbReference type="ARBA" id="ARBA00023163"/>
    </source>
</evidence>
<dbReference type="OrthoDB" id="8479143at2"/>